<dbReference type="SUPFAM" id="SSF50998">
    <property type="entry name" value="Quinoprotein alcohol dehydrogenase-like"/>
    <property type="match status" value="1"/>
</dbReference>
<dbReference type="Proteomes" id="UP000579647">
    <property type="component" value="Unassembled WGS sequence"/>
</dbReference>
<protein>
    <recommendedName>
        <fullName evidence="3">S9 family peptidase</fullName>
    </recommendedName>
</protein>
<sequence>MRAERLWRRGLRFPRLFLADRTVLVHGDVDPNPDPRKSRYEARAFDTRSLRPLGTAFEVQGPVNLARSPEGEGWPGTVLVQASRRSVSVRDPRTGSPLLETDLAEPGELWPDDVALRVLDKEAVVFLFGEDGDGGSRWWAVDPHTGAAVPDLADSRPGHEARGERMSFAGDFLVAPGQDPGFDPVILADYEHPRERVYRLEDGEYLGEVESHADSETVAARVGGRPLLAVAGRIHSLPDLDLVAELGGPRTLVSLVEWEGEAVAVYQEEDARPGGLGSWYLDRLRVRYLDRPGQPVVEIPGTWPGELEDLVAAPDRVVVLATTEGVYALHVNG</sequence>
<reference evidence="1 2" key="1">
    <citation type="submission" date="2020-08" db="EMBL/GenBank/DDBJ databases">
        <title>Sequencing the genomes of 1000 actinobacteria strains.</title>
        <authorList>
            <person name="Klenk H.-P."/>
        </authorList>
    </citation>
    <scope>NUCLEOTIDE SEQUENCE [LARGE SCALE GENOMIC DNA]</scope>
    <source>
        <strain evidence="1 2">DSM 44598</strain>
    </source>
</reference>
<proteinExistence type="predicted"/>
<evidence type="ECO:0000313" key="2">
    <source>
        <dbReference type="Proteomes" id="UP000579647"/>
    </source>
</evidence>
<dbReference type="InterPro" id="IPR011047">
    <property type="entry name" value="Quinoprotein_ADH-like_sf"/>
</dbReference>
<dbReference type="EMBL" id="JACHDO010000001">
    <property type="protein sequence ID" value="MBB5489941.1"/>
    <property type="molecule type" value="Genomic_DNA"/>
</dbReference>
<dbReference type="AlphaFoldDB" id="A0A840WA71"/>
<evidence type="ECO:0008006" key="3">
    <source>
        <dbReference type="Google" id="ProtNLM"/>
    </source>
</evidence>
<comment type="caution">
    <text evidence="1">The sequence shown here is derived from an EMBL/GenBank/DDBJ whole genome shotgun (WGS) entry which is preliminary data.</text>
</comment>
<organism evidence="1 2">
    <name type="scientific">Nocardiopsis metallicus</name>
    <dbReference type="NCBI Taxonomy" id="179819"/>
    <lineage>
        <taxon>Bacteria</taxon>
        <taxon>Bacillati</taxon>
        <taxon>Actinomycetota</taxon>
        <taxon>Actinomycetes</taxon>
        <taxon>Streptosporangiales</taxon>
        <taxon>Nocardiopsidaceae</taxon>
        <taxon>Nocardiopsis</taxon>
    </lineage>
</organism>
<keyword evidence="2" id="KW-1185">Reference proteome</keyword>
<accession>A0A840WA71</accession>
<evidence type="ECO:0000313" key="1">
    <source>
        <dbReference type="EMBL" id="MBB5489941.1"/>
    </source>
</evidence>
<dbReference type="RefSeq" id="WP_184362634.1">
    <property type="nucleotide sequence ID" value="NZ_BAAAKM010000103.1"/>
</dbReference>
<gene>
    <name evidence="1" type="ORF">HNR07_001078</name>
</gene>
<name>A0A840WA71_9ACTN</name>